<keyword evidence="2" id="KW-1185">Reference proteome</keyword>
<dbReference type="Proteomes" id="UP000184304">
    <property type="component" value="Unassembled WGS sequence"/>
</dbReference>
<sequence length="80" mass="8574">MSASILNLKRNGQWILGSSNPSSAADQPTTIDRCVTIPIGKGKSKKGRMIAIDLAVGHISFPALPLCRLVVSVYCSFADW</sequence>
<protein>
    <submittedName>
        <fullName evidence="1">Uncharacterized protein</fullName>
    </submittedName>
</protein>
<proteinExistence type="predicted"/>
<name>A0A1L9MWW7_ASPTC</name>
<reference evidence="2" key="1">
    <citation type="journal article" date="2017" name="Genome Biol.">
        <title>Comparative genomics reveals high biological diversity and specific adaptations in the industrially and medically important fungal genus Aspergillus.</title>
        <authorList>
            <person name="de Vries R.P."/>
            <person name="Riley R."/>
            <person name="Wiebenga A."/>
            <person name="Aguilar-Osorio G."/>
            <person name="Amillis S."/>
            <person name="Uchima C.A."/>
            <person name="Anderluh G."/>
            <person name="Asadollahi M."/>
            <person name="Askin M."/>
            <person name="Barry K."/>
            <person name="Battaglia E."/>
            <person name="Bayram O."/>
            <person name="Benocci T."/>
            <person name="Braus-Stromeyer S.A."/>
            <person name="Caldana C."/>
            <person name="Canovas D."/>
            <person name="Cerqueira G.C."/>
            <person name="Chen F."/>
            <person name="Chen W."/>
            <person name="Choi C."/>
            <person name="Clum A."/>
            <person name="Dos Santos R.A."/>
            <person name="Damasio A.R."/>
            <person name="Diallinas G."/>
            <person name="Emri T."/>
            <person name="Fekete E."/>
            <person name="Flipphi M."/>
            <person name="Freyberg S."/>
            <person name="Gallo A."/>
            <person name="Gournas C."/>
            <person name="Habgood R."/>
            <person name="Hainaut M."/>
            <person name="Harispe M.L."/>
            <person name="Henrissat B."/>
            <person name="Hilden K.S."/>
            <person name="Hope R."/>
            <person name="Hossain A."/>
            <person name="Karabika E."/>
            <person name="Karaffa L."/>
            <person name="Karanyi Z."/>
            <person name="Krasevec N."/>
            <person name="Kuo A."/>
            <person name="Kusch H."/>
            <person name="LaButti K."/>
            <person name="Lagendijk E.L."/>
            <person name="Lapidus A."/>
            <person name="Levasseur A."/>
            <person name="Lindquist E."/>
            <person name="Lipzen A."/>
            <person name="Logrieco A.F."/>
            <person name="MacCabe A."/>
            <person name="Maekelae M.R."/>
            <person name="Malavazi I."/>
            <person name="Melin P."/>
            <person name="Meyer V."/>
            <person name="Mielnichuk N."/>
            <person name="Miskei M."/>
            <person name="Molnar A.P."/>
            <person name="Mule G."/>
            <person name="Ngan C.Y."/>
            <person name="Orejas M."/>
            <person name="Orosz E."/>
            <person name="Ouedraogo J.P."/>
            <person name="Overkamp K.M."/>
            <person name="Park H.-S."/>
            <person name="Perrone G."/>
            <person name="Piumi F."/>
            <person name="Punt P.J."/>
            <person name="Ram A.F."/>
            <person name="Ramon A."/>
            <person name="Rauscher S."/>
            <person name="Record E."/>
            <person name="Riano-Pachon D.M."/>
            <person name="Robert V."/>
            <person name="Roehrig J."/>
            <person name="Ruller R."/>
            <person name="Salamov A."/>
            <person name="Salih N.S."/>
            <person name="Samson R.A."/>
            <person name="Sandor E."/>
            <person name="Sanguinetti M."/>
            <person name="Schuetze T."/>
            <person name="Sepcic K."/>
            <person name="Shelest E."/>
            <person name="Sherlock G."/>
            <person name="Sophianopoulou V."/>
            <person name="Squina F.M."/>
            <person name="Sun H."/>
            <person name="Susca A."/>
            <person name="Todd R.B."/>
            <person name="Tsang A."/>
            <person name="Unkles S.E."/>
            <person name="van de Wiele N."/>
            <person name="van Rossen-Uffink D."/>
            <person name="Oliveira J.V."/>
            <person name="Vesth T.C."/>
            <person name="Visser J."/>
            <person name="Yu J.-H."/>
            <person name="Zhou M."/>
            <person name="Andersen M.R."/>
            <person name="Archer D.B."/>
            <person name="Baker S.E."/>
            <person name="Benoit I."/>
            <person name="Brakhage A.A."/>
            <person name="Braus G.H."/>
            <person name="Fischer R."/>
            <person name="Frisvad J.C."/>
            <person name="Goldman G.H."/>
            <person name="Houbraken J."/>
            <person name="Oakley B."/>
            <person name="Pocsi I."/>
            <person name="Scazzocchio C."/>
            <person name="Seiboth B."/>
            <person name="vanKuyk P.A."/>
            <person name="Wortman J."/>
            <person name="Dyer P.S."/>
            <person name="Grigoriev I.V."/>
        </authorList>
    </citation>
    <scope>NUCLEOTIDE SEQUENCE [LARGE SCALE GENOMIC DNA]</scope>
    <source>
        <strain evidence="2">CBS 134.48</strain>
    </source>
</reference>
<evidence type="ECO:0000313" key="1">
    <source>
        <dbReference type="EMBL" id="OJI81517.1"/>
    </source>
</evidence>
<dbReference type="VEuPathDB" id="FungiDB:ASPTUDRAFT_46938"/>
<evidence type="ECO:0000313" key="2">
    <source>
        <dbReference type="Proteomes" id="UP000184304"/>
    </source>
</evidence>
<dbReference type="EMBL" id="KV878206">
    <property type="protein sequence ID" value="OJI81517.1"/>
    <property type="molecule type" value="Genomic_DNA"/>
</dbReference>
<accession>A0A1L9MWW7</accession>
<dbReference type="AlphaFoldDB" id="A0A1L9MWW7"/>
<gene>
    <name evidence="1" type="ORF">ASPTUDRAFT_46938</name>
</gene>
<organism evidence="1 2">
    <name type="scientific">Aspergillus tubingensis (strain CBS 134.48)</name>
    <dbReference type="NCBI Taxonomy" id="767770"/>
    <lineage>
        <taxon>Eukaryota</taxon>
        <taxon>Fungi</taxon>
        <taxon>Dikarya</taxon>
        <taxon>Ascomycota</taxon>
        <taxon>Pezizomycotina</taxon>
        <taxon>Eurotiomycetes</taxon>
        <taxon>Eurotiomycetidae</taxon>
        <taxon>Eurotiales</taxon>
        <taxon>Aspergillaceae</taxon>
        <taxon>Aspergillus</taxon>
        <taxon>Aspergillus subgen. Circumdati</taxon>
    </lineage>
</organism>